<dbReference type="RefSeq" id="XP_003517146.1">
    <property type="nucleotide sequence ID" value="XM_003517098.5"/>
</dbReference>
<reference evidence="1" key="3">
    <citation type="submission" date="2018-07" db="EMBL/GenBank/DDBJ databases">
        <title>WGS assembly of Glycine max.</title>
        <authorList>
            <person name="Schmutz J."/>
            <person name="Cannon S."/>
            <person name="Schlueter J."/>
            <person name="Ma J."/>
            <person name="Mitros T."/>
            <person name="Nelson W."/>
            <person name="Hyten D."/>
            <person name="Song Q."/>
            <person name="Thelen J."/>
            <person name="Cheng J."/>
            <person name="Xu D."/>
            <person name="Hellsten U."/>
            <person name="May G."/>
            <person name="Yu Y."/>
            <person name="Sakurai T."/>
            <person name="Umezawa T."/>
            <person name="Bhattacharyya M."/>
            <person name="Sandhu D."/>
            <person name="Valliyodan B."/>
            <person name="Lindquist E."/>
            <person name="Peto M."/>
            <person name="Grant D."/>
            <person name="Shu S."/>
            <person name="Goodstein D."/>
            <person name="Barry K."/>
            <person name="Futrell-Griggs M."/>
            <person name="Abernathy B."/>
            <person name="Du J."/>
            <person name="Tian Z."/>
            <person name="Zhu L."/>
            <person name="Gill N."/>
            <person name="Joshi T."/>
            <person name="Libault M."/>
            <person name="Sethuraman A."/>
            <person name="Zhang X."/>
            <person name="Shinozaki K."/>
            <person name="Nguyen H."/>
            <person name="Wing R."/>
            <person name="Cregan P."/>
            <person name="Specht J."/>
            <person name="Grimwood J."/>
            <person name="Rokhsar D."/>
            <person name="Stacey G."/>
            <person name="Shoemaker R."/>
            <person name="Jackson S."/>
        </authorList>
    </citation>
    <scope>NUCLEOTIDE SEQUENCE</scope>
    <source>
        <tissue evidence="1">Callus</tissue>
    </source>
</reference>
<dbReference type="GO" id="GO:0048367">
    <property type="term" value="P:shoot system development"/>
    <property type="evidence" value="ECO:0007669"/>
    <property type="project" value="InterPro"/>
</dbReference>
<dbReference type="EMBL" id="CM000834">
    <property type="protein sequence ID" value="KRH76568.1"/>
    <property type="molecule type" value="Genomic_DNA"/>
</dbReference>
<gene>
    <name evidence="2" type="primary">LOC100801793</name>
    <name evidence="1" type="ORF">GLYMA_01G160800</name>
</gene>
<dbReference type="KEGG" id="gmx:100801793"/>
<dbReference type="OMA" id="VNYIKFR"/>
<accession>A0A0R0LI86</accession>
<organism evidence="1">
    <name type="scientific">Glycine max</name>
    <name type="common">Soybean</name>
    <name type="synonym">Glycine hispida</name>
    <dbReference type="NCBI Taxonomy" id="3847"/>
    <lineage>
        <taxon>Eukaryota</taxon>
        <taxon>Viridiplantae</taxon>
        <taxon>Streptophyta</taxon>
        <taxon>Embryophyta</taxon>
        <taxon>Tracheophyta</taxon>
        <taxon>Spermatophyta</taxon>
        <taxon>Magnoliopsida</taxon>
        <taxon>eudicotyledons</taxon>
        <taxon>Gunneridae</taxon>
        <taxon>Pentapetalae</taxon>
        <taxon>rosids</taxon>
        <taxon>fabids</taxon>
        <taxon>Fabales</taxon>
        <taxon>Fabaceae</taxon>
        <taxon>Papilionoideae</taxon>
        <taxon>50 kb inversion clade</taxon>
        <taxon>NPAAA clade</taxon>
        <taxon>indigoferoid/millettioid clade</taxon>
        <taxon>Phaseoleae</taxon>
        <taxon>Glycine</taxon>
        <taxon>Glycine subgen. Soja</taxon>
    </lineage>
</organism>
<dbReference type="PANTHER" id="PTHR33070:SF109">
    <property type="entry name" value="DOMAIN PROTEIN, PUTATIVE (DUF241)-RELATED"/>
    <property type="match status" value="1"/>
</dbReference>
<keyword evidence="3" id="KW-1185">Reference proteome</keyword>
<proteinExistence type="predicted"/>
<dbReference type="Proteomes" id="UP000008827">
    <property type="component" value="Chromosome 1"/>
</dbReference>
<evidence type="ECO:0008006" key="4">
    <source>
        <dbReference type="Google" id="ProtNLM"/>
    </source>
</evidence>
<dbReference type="Pfam" id="PF03087">
    <property type="entry name" value="BPS1"/>
    <property type="match status" value="1"/>
</dbReference>
<evidence type="ECO:0000313" key="3">
    <source>
        <dbReference type="Proteomes" id="UP000008827"/>
    </source>
</evidence>
<reference evidence="1 2" key="1">
    <citation type="journal article" date="2010" name="Nature">
        <title>Genome sequence of the palaeopolyploid soybean.</title>
        <authorList>
            <person name="Schmutz J."/>
            <person name="Cannon S.B."/>
            <person name="Schlueter J."/>
            <person name="Ma J."/>
            <person name="Mitros T."/>
            <person name="Nelson W."/>
            <person name="Hyten D.L."/>
            <person name="Song Q."/>
            <person name="Thelen J.J."/>
            <person name="Cheng J."/>
            <person name="Xu D."/>
            <person name="Hellsten U."/>
            <person name="May G.D."/>
            <person name="Yu Y."/>
            <person name="Sakurai T."/>
            <person name="Umezawa T."/>
            <person name="Bhattacharyya M.K."/>
            <person name="Sandhu D."/>
            <person name="Valliyodan B."/>
            <person name="Lindquist E."/>
            <person name="Peto M."/>
            <person name="Grant D."/>
            <person name="Shu S."/>
            <person name="Goodstein D."/>
            <person name="Barry K."/>
            <person name="Futrell-Griggs M."/>
            <person name="Abernathy B."/>
            <person name="Du J."/>
            <person name="Tian Z."/>
            <person name="Zhu L."/>
            <person name="Gill N."/>
            <person name="Joshi T."/>
            <person name="Libault M."/>
            <person name="Sethuraman A."/>
            <person name="Zhang X.-C."/>
            <person name="Shinozaki K."/>
            <person name="Nguyen H.T."/>
            <person name="Wing R.A."/>
            <person name="Cregan P."/>
            <person name="Specht J."/>
            <person name="Grimwood J."/>
            <person name="Rokhsar D."/>
            <person name="Stacey G."/>
            <person name="Shoemaker R.C."/>
            <person name="Jackson S.A."/>
        </authorList>
    </citation>
    <scope>NUCLEOTIDE SEQUENCE [LARGE SCALE GENOMIC DNA]</scope>
    <source>
        <strain evidence="2">cv. Williams 82</strain>
        <tissue evidence="1">Callus</tissue>
    </source>
</reference>
<dbReference type="Gramene" id="KRH76568">
    <property type="protein sequence ID" value="KRH76568"/>
    <property type="gene ID" value="GLYMA_01G160800"/>
</dbReference>
<dbReference type="EnsemblPlants" id="KRH76568">
    <property type="protein sequence ID" value="KRH76568"/>
    <property type="gene ID" value="GLYMA_01G160800"/>
</dbReference>
<sequence length="291" mass="32389">MANKFHVRSISFPNGSHPSTIAVEEELSNLKTWEATSTSTSKSIGVGLSLLQDLHTCLEDLLNMGSTQKLISNHQGEKCMEELLDGSVRILDICGITRDTMLQIKENVQSLHSALRRRRKGDSSIEKIIAEYNFFSKKMKKNAKKLITSLKQMESKHGVSPLLNQDKQLAALIKVLREVIVMNMSIFKSLLAFLAVPASKSKATKWLLVAKLLHKGVIACEENQENYNELQCVEASLSTLLSEGTNVAKMQGAHERLEALENAIESIENGLEGVFRHMIKTRACLLNITTQ</sequence>
<dbReference type="GeneID" id="100801793"/>
<dbReference type="SMR" id="A0A0R0LI86"/>
<reference evidence="2" key="2">
    <citation type="submission" date="2018-02" db="UniProtKB">
        <authorList>
            <consortium name="EnsemblPlants"/>
        </authorList>
    </citation>
    <scope>IDENTIFICATION</scope>
    <source>
        <strain evidence="2">Williams 82</strain>
    </source>
</reference>
<dbReference type="OrthoDB" id="1701699at2759"/>
<evidence type="ECO:0000313" key="1">
    <source>
        <dbReference type="EMBL" id="KRH76568.1"/>
    </source>
</evidence>
<dbReference type="GO" id="GO:0048364">
    <property type="term" value="P:root development"/>
    <property type="evidence" value="ECO:0007669"/>
    <property type="project" value="InterPro"/>
</dbReference>
<dbReference type="InterPro" id="IPR004320">
    <property type="entry name" value="BPS1_pln"/>
</dbReference>
<protein>
    <recommendedName>
        <fullName evidence="4">DUF241 domain-containing protein</fullName>
    </recommendedName>
</protein>
<dbReference type="PANTHER" id="PTHR33070">
    <property type="entry name" value="OS06G0725500 PROTEIN"/>
    <property type="match status" value="1"/>
</dbReference>
<name>A0A0R0LI86_SOYBN</name>
<evidence type="ECO:0000313" key="2">
    <source>
        <dbReference type="EnsemblPlants" id="KRH76568"/>
    </source>
</evidence>
<dbReference type="AlphaFoldDB" id="A0A0R0LI86"/>